<feature type="transmembrane region" description="Helical" evidence="1">
    <location>
        <begin position="99"/>
        <end position="120"/>
    </location>
</feature>
<comment type="caution">
    <text evidence="2">The sequence shown here is derived from an EMBL/GenBank/DDBJ whole genome shotgun (WGS) entry which is preliminary data.</text>
</comment>
<dbReference type="Proteomes" id="UP000269412">
    <property type="component" value="Unassembled WGS sequence"/>
</dbReference>
<evidence type="ECO:0000256" key="1">
    <source>
        <dbReference type="SAM" id="Phobius"/>
    </source>
</evidence>
<sequence length="181" mass="20910">MKPMVLQGMKLKKEILKELFKAVAIIALSSLPYIHDVITIRGGAFPAWVPDWGIEEFLTNSEGYIAGFSSYRVFIYTFLIHLFAHLGYVGWFFDAKDKLYRPFLLVPVSLSLYQIILILFDFRSSDLNEPHIKIVLTIAISSLLAINFFFNNKKILSEHFLKHKNSLKTNKKPLQTKEKNI</sequence>
<protein>
    <submittedName>
        <fullName evidence="2">Uncharacterized protein</fullName>
    </submittedName>
</protein>
<keyword evidence="1" id="KW-0472">Membrane</keyword>
<keyword evidence="3" id="KW-1185">Reference proteome</keyword>
<feature type="transmembrane region" description="Helical" evidence="1">
    <location>
        <begin position="73"/>
        <end position="93"/>
    </location>
</feature>
<evidence type="ECO:0000313" key="2">
    <source>
        <dbReference type="EMBL" id="RKR13028.1"/>
    </source>
</evidence>
<proteinExistence type="predicted"/>
<gene>
    <name evidence="2" type="ORF">CLV91_1742</name>
</gene>
<organism evidence="2 3">
    <name type="scientific">Maribacter vaceletii</name>
    <dbReference type="NCBI Taxonomy" id="1206816"/>
    <lineage>
        <taxon>Bacteria</taxon>
        <taxon>Pseudomonadati</taxon>
        <taxon>Bacteroidota</taxon>
        <taxon>Flavobacteriia</taxon>
        <taxon>Flavobacteriales</taxon>
        <taxon>Flavobacteriaceae</taxon>
        <taxon>Maribacter</taxon>
    </lineage>
</organism>
<dbReference type="EMBL" id="RBIQ01000008">
    <property type="protein sequence ID" value="RKR13028.1"/>
    <property type="molecule type" value="Genomic_DNA"/>
</dbReference>
<keyword evidence="1" id="KW-0812">Transmembrane</keyword>
<name>A0A495E7X4_9FLAO</name>
<evidence type="ECO:0000313" key="3">
    <source>
        <dbReference type="Proteomes" id="UP000269412"/>
    </source>
</evidence>
<dbReference type="AlphaFoldDB" id="A0A495E7X4"/>
<accession>A0A495E7X4</accession>
<feature type="transmembrane region" description="Helical" evidence="1">
    <location>
        <begin position="132"/>
        <end position="150"/>
    </location>
</feature>
<reference evidence="2 3" key="1">
    <citation type="submission" date="2018-10" db="EMBL/GenBank/DDBJ databases">
        <title>Genomic Encyclopedia of Archaeal and Bacterial Type Strains, Phase II (KMG-II): from individual species to whole genera.</title>
        <authorList>
            <person name="Goeker M."/>
        </authorList>
    </citation>
    <scope>NUCLEOTIDE SEQUENCE [LARGE SCALE GENOMIC DNA]</scope>
    <source>
        <strain evidence="2 3">DSM 25230</strain>
    </source>
</reference>
<keyword evidence="1" id="KW-1133">Transmembrane helix</keyword>